<dbReference type="SUPFAM" id="SSF55781">
    <property type="entry name" value="GAF domain-like"/>
    <property type="match status" value="1"/>
</dbReference>
<sequence>MSLSAQGAAALARTLVQAAGIASLADRFLKAVCSAPGIRYGVCYWREAASDSIRPIASHGVALDLLPACSLQDLDNPIVYCLTTGQARHVSRLDSLFGVAGGYEELRERLAAADAWLVVPLLDKHQMAVAVLFLAGTAPGLSVWTADPVWQELRGLYDAVLNGLLERPGSDALAQTRQTMQDQQSDTRGRRRLLSTGFVGSGPTARRLREDMLRFADSSLSLLVTGETGSGKDHAAWLIHQASARKGKFVPVNCAAIPKDLIEAELFGAIRGAYTGAVQARAGLVAEADGGTLFLDEIGDMPLGLQGALLRLLNEKKYRPVGATRELPSDFRLVCATHRPLLELVRDGQFREDLYFRICQLTLHIAPLRERLEDVPALVAHILLEHNRAFPGRVAGISDNAIAQLQRHRFPGNVRELRSLVLAAAERTPPGKRIQTNRLVELTSGTHEPMNDDTGQASLQRLWRTESLPEALAAFERLLLEDRLRQAAGSRRVAAQSLGIPKRTLARKCLDLNLTGEEAI</sequence>
<dbReference type="FunFam" id="3.40.50.300:FF:000006">
    <property type="entry name" value="DNA-binding transcriptional regulator NtrC"/>
    <property type="match status" value="1"/>
</dbReference>
<dbReference type="InterPro" id="IPR058031">
    <property type="entry name" value="AAA_lid_NorR"/>
</dbReference>
<evidence type="ECO:0000256" key="2">
    <source>
        <dbReference type="ARBA" id="ARBA00022840"/>
    </source>
</evidence>
<dbReference type="PROSITE" id="PS50045">
    <property type="entry name" value="SIGMA54_INTERACT_4"/>
    <property type="match status" value="1"/>
</dbReference>
<dbReference type="GO" id="GO:0005524">
    <property type="term" value="F:ATP binding"/>
    <property type="evidence" value="ECO:0007669"/>
    <property type="project" value="UniProtKB-KW"/>
</dbReference>
<dbReference type="Gene3D" id="1.10.10.60">
    <property type="entry name" value="Homeodomain-like"/>
    <property type="match status" value="1"/>
</dbReference>
<dbReference type="RefSeq" id="WP_105240882.1">
    <property type="nucleotide sequence ID" value="NZ_CP023270.1"/>
</dbReference>
<dbReference type="Gene3D" id="3.40.50.300">
    <property type="entry name" value="P-loop containing nucleotide triphosphate hydrolases"/>
    <property type="match status" value="1"/>
</dbReference>
<dbReference type="InterPro" id="IPR009057">
    <property type="entry name" value="Homeodomain-like_sf"/>
</dbReference>
<dbReference type="Proteomes" id="UP000239477">
    <property type="component" value="Chromosome"/>
</dbReference>
<dbReference type="Gene3D" id="3.30.450.40">
    <property type="match status" value="1"/>
</dbReference>
<organism evidence="5 6">
    <name type="scientific">Achromobacter spanius</name>
    <dbReference type="NCBI Taxonomy" id="217203"/>
    <lineage>
        <taxon>Bacteria</taxon>
        <taxon>Pseudomonadati</taxon>
        <taxon>Pseudomonadota</taxon>
        <taxon>Betaproteobacteria</taxon>
        <taxon>Burkholderiales</taxon>
        <taxon>Alcaligenaceae</taxon>
        <taxon>Achromobacter</taxon>
    </lineage>
</organism>
<proteinExistence type="predicted"/>
<dbReference type="Gene3D" id="1.10.8.60">
    <property type="match status" value="1"/>
</dbReference>
<dbReference type="GO" id="GO:0003677">
    <property type="term" value="F:DNA binding"/>
    <property type="evidence" value="ECO:0007669"/>
    <property type="project" value="UniProtKB-KW"/>
</dbReference>
<dbReference type="PROSITE" id="PS00676">
    <property type="entry name" value="SIGMA54_INTERACT_2"/>
    <property type="match status" value="1"/>
</dbReference>
<reference evidence="5 6" key="1">
    <citation type="submission" date="2017-09" db="EMBL/GenBank/DDBJ databases">
        <title>Genomic, metabolic, and phenotypic characteristics of bacterial isolates from the natural microbiome of the model nematode Caenorhabditis elegans.</title>
        <authorList>
            <person name="Zimmermann J."/>
            <person name="Obeng N."/>
            <person name="Yang W."/>
            <person name="Obeng O."/>
            <person name="Kissoyan K."/>
            <person name="Pees B."/>
            <person name="Dirksen P."/>
            <person name="Hoppner M."/>
            <person name="Franke A."/>
            <person name="Rosenstiel P."/>
            <person name="Leippe M."/>
            <person name="Dierking K."/>
            <person name="Kaleta C."/>
            <person name="Schulenburg H."/>
        </authorList>
    </citation>
    <scope>NUCLEOTIDE SEQUENCE [LARGE SCALE GENOMIC DNA]</scope>
    <source>
        <strain evidence="5 6">MYb73</strain>
    </source>
</reference>
<accession>A0A2S0IDZ8</accession>
<dbReference type="InterPro" id="IPR003593">
    <property type="entry name" value="AAA+_ATPase"/>
</dbReference>
<evidence type="ECO:0000313" key="6">
    <source>
        <dbReference type="Proteomes" id="UP000239477"/>
    </source>
</evidence>
<evidence type="ECO:0000313" key="5">
    <source>
        <dbReference type="EMBL" id="AVJ30260.1"/>
    </source>
</evidence>
<dbReference type="SUPFAM" id="SSF46689">
    <property type="entry name" value="Homeodomain-like"/>
    <property type="match status" value="1"/>
</dbReference>
<dbReference type="InterPro" id="IPR002078">
    <property type="entry name" value="Sigma_54_int"/>
</dbReference>
<dbReference type="SMART" id="SM00382">
    <property type="entry name" value="AAA"/>
    <property type="match status" value="1"/>
</dbReference>
<dbReference type="PANTHER" id="PTHR32071">
    <property type="entry name" value="TRANSCRIPTIONAL REGULATORY PROTEIN"/>
    <property type="match status" value="1"/>
</dbReference>
<keyword evidence="1" id="KW-0547">Nucleotide-binding</keyword>
<protein>
    <submittedName>
        <fullName evidence="5">Fis family transcriptional regulator</fullName>
    </submittedName>
</protein>
<dbReference type="PANTHER" id="PTHR32071:SF117">
    <property type="entry name" value="PTS-DEPENDENT DIHYDROXYACETONE KINASE OPERON REGULATORY PROTEIN-RELATED"/>
    <property type="match status" value="1"/>
</dbReference>
<evidence type="ECO:0000256" key="1">
    <source>
        <dbReference type="ARBA" id="ARBA00022741"/>
    </source>
</evidence>
<dbReference type="InterPro" id="IPR029016">
    <property type="entry name" value="GAF-like_dom_sf"/>
</dbReference>
<dbReference type="Pfam" id="PF00158">
    <property type="entry name" value="Sigma54_activat"/>
    <property type="match status" value="1"/>
</dbReference>
<name>A0A2S0IDZ8_9BURK</name>
<dbReference type="InterPro" id="IPR025943">
    <property type="entry name" value="Sigma_54_int_dom_ATP-bd_2"/>
</dbReference>
<evidence type="ECO:0000256" key="3">
    <source>
        <dbReference type="ARBA" id="ARBA00023125"/>
    </source>
</evidence>
<dbReference type="Pfam" id="PF25601">
    <property type="entry name" value="AAA_lid_14"/>
    <property type="match status" value="1"/>
</dbReference>
<dbReference type="OrthoDB" id="9804019at2"/>
<dbReference type="CDD" id="cd00009">
    <property type="entry name" value="AAA"/>
    <property type="match status" value="1"/>
</dbReference>
<dbReference type="EMBL" id="CP023270">
    <property type="protein sequence ID" value="AVJ30260.1"/>
    <property type="molecule type" value="Genomic_DNA"/>
</dbReference>
<dbReference type="AlphaFoldDB" id="A0A2S0IDZ8"/>
<dbReference type="SUPFAM" id="SSF52540">
    <property type="entry name" value="P-loop containing nucleoside triphosphate hydrolases"/>
    <property type="match status" value="1"/>
</dbReference>
<feature type="domain" description="Sigma-54 factor interaction" evidence="4">
    <location>
        <begin position="198"/>
        <end position="426"/>
    </location>
</feature>
<dbReference type="GO" id="GO:0006355">
    <property type="term" value="P:regulation of DNA-templated transcription"/>
    <property type="evidence" value="ECO:0007669"/>
    <property type="project" value="InterPro"/>
</dbReference>
<keyword evidence="3" id="KW-0238">DNA-binding</keyword>
<dbReference type="InterPro" id="IPR027417">
    <property type="entry name" value="P-loop_NTPase"/>
</dbReference>
<gene>
    <name evidence="5" type="ORF">CLM73_25905</name>
</gene>
<keyword evidence="6" id="KW-1185">Reference proteome</keyword>
<keyword evidence="2" id="KW-0067">ATP-binding</keyword>
<evidence type="ECO:0000259" key="4">
    <source>
        <dbReference type="PROSITE" id="PS50045"/>
    </source>
</evidence>